<evidence type="ECO:0000256" key="1">
    <source>
        <dbReference type="SAM" id="MobiDB-lite"/>
    </source>
</evidence>
<organism evidence="2 3">
    <name type="scientific">Papiliotrema laurentii</name>
    <name type="common">Cryptococcus laurentii</name>
    <dbReference type="NCBI Taxonomy" id="5418"/>
    <lineage>
        <taxon>Eukaryota</taxon>
        <taxon>Fungi</taxon>
        <taxon>Dikarya</taxon>
        <taxon>Basidiomycota</taxon>
        <taxon>Agaricomycotina</taxon>
        <taxon>Tremellomycetes</taxon>
        <taxon>Tremellales</taxon>
        <taxon>Rhynchogastremaceae</taxon>
        <taxon>Papiliotrema</taxon>
    </lineage>
</organism>
<evidence type="ECO:0000313" key="3">
    <source>
        <dbReference type="Proteomes" id="UP001182556"/>
    </source>
</evidence>
<keyword evidence="3" id="KW-1185">Reference proteome</keyword>
<sequence length="99" mass="10750">MRRSRRLTTISTVVLPCPTALPASPFAAEIPGQTPRERQAMDARGEDPAPPFCPRTEREGVGPSRAGPDGHSGFSDLENDRAPFPRARAGGQVRRETKQ</sequence>
<gene>
    <name evidence="2" type="ORF">DB88DRAFT_151850</name>
</gene>
<name>A0AAD9FTV9_PAPLA</name>
<protein>
    <submittedName>
        <fullName evidence="2">Uncharacterized protein</fullName>
    </submittedName>
</protein>
<feature type="region of interest" description="Disordered" evidence="1">
    <location>
        <begin position="19"/>
        <end position="99"/>
    </location>
</feature>
<accession>A0AAD9FTV9</accession>
<dbReference type="AlphaFoldDB" id="A0AAD9FTV9"/>
<feature type="compositionally biased region" description="Basic and acidic residues" evidence="1">
    <location>
        <begin position="35"/>
        <end position="47"/>
    </location>
</feature>
<comment type="caution">
    <text evidence="2">The sequence shown here is derived from an EMBL/GenBank/DDBJ whole genome shotgun (WGS) entry which is preliminary data.</text>
</comment>
<dbReference type="Proteomes" id="UP001182556">
    <property type="component" value="Unassembled WGS sequence"/>
</dbReference>
<proteinExistence type="predicted"/>
<dbReference type="EMBL" id="JAODAN010000002">
    <property type="protein sequence ID" value="KAK1926147.1"/>
    <property type="molecule type" value="Genomic_DNA"/>
</dbReference>
<evidence type="ECO:0000313" key="2">
    <source>
        <dbReference type="EMBL" id="KAK1926147.1"/>
    </source>
</evidence>
<reference evidence="2" key="1">
    <citation type="submission" date="2023-02" db="EMBL/GenBank/DDBJ databases">
        <title>Identification and recombinant expression of a fungal hydrolase from Papiliotrema laurentii that hydrolyzes apple cutin and clears colloidal polyester polyurethane.</title>
        <authorList>
            <consortium name="DOE Joint Genome Institute"/>
            <person name="Roman V.A."/>
            <person name="Bojanowski C."/>
            <person name="Crable B.R."/>
            <person name="Wagner D.N."/>
            <person name="Hung C.S."/>
            <person name="Nadeau L.J."/>
            <person name="Schratz L."/>
            <person name="Haridas S."/>
            <person name="Pangilinan J."/>
            <person name="Lipzen A."/>
            <person name="Na H."/>
            <person name="Yan M."/>
            <person name="Ng V."/>
            <person name="Grigoriev I.V."/>
            <person name="Spatafora J.W."/>
            <person name="Barlow D."/>
            <person name="Biffinger J."/>
            <person name="Kelley-Loughnane N."/>
            <person name="Varaljay V.A."/>
            <person name="Crookes-Goodson W.J."/>
        </authorList>
    </citation>
    <scope>NUCLEOTIDE SEQUENCE</scope>
    <source>
        <strain evidence="2">5307AH</strain>
    </source>
</reference>